<feature type="transmembrane region" description="Helical" evidence="2">
    <location>
        <begin position="52"/>
        <end position="76"/>
    </location>
</feature>
<dbReference type="EMBL" id="CAJPWZ010000382">
    <property type="protein sequence ID" value="CAG2192354.1"/>
    <property type="molecule type" value="Genomic_DNA"/>
</dbReference>
<feature type="compositionally biased region" description="Basic and acidic residues" evidence="1">
    <location>
        <begin position="92"/>
        <end position="104"/>
    </location>
</feature>
<organism evidence="3 4">
    <name type="scientific">Mytilus edulis</name>
    <name type="common">Blue mussel</name>
    <dbReference type="NCBI Taxonomy" id="6550"/>
    <lineage>
        <taxon>Eukaryota</taxon>
        <taxon>Metazoa</taxon>
        <taxon>Spiralia</taxon>
        <taxon>Lophotrochozoa</taxon>
        <taxon>Mollusca</taxon>
        <taxon>Bivalvia</taxon>
        <taxon>Autobranchia</taxon>
        <taxon>Pteriomorphia</taxon>
        <taxon>Mytilida</taxon>
        <taxon>Mytiloidea</taxon>
        <taxon>Mytilidae</taxon>
        <taxon>Mytilinae</taxon>
        <taxon>Mytilus</taxon>
    </lineage>
</organism>
<dbReference type="SUPFAM" id="SSF56219">
    <property type="entry name" value="DNase I-like"/>
    <property type="match status" value="1"/>
</dbReference>
<dbReference type="OrthoDB" id="10030815at2759"/>
<dbReference type="InterPro" id="IPR027124">
    <property type="entry name" value="Swc5/CFDP1/2"/>
</dbReference>
<evidence type="ECO:0000313" key="3">
    <source>
        <dbReference type="EMBL" id="CAG2192354.1"/>
    </source>
</evidence>
<feature type="region of interest" description="Disordered" evidence="1">
    <location>
        <begin position="483"/>
        <end position="507"/>
    </location>
</feature>
<evidence type="ECO:0000256" key="2">
    <source>
        <dbReference type="SAM" id="Phobius"/>
    </source>
</evidence>
<accession>A0A8S3QAN7</accession>
<proteinExistence type="predicted"/>
<dbReference type="Proteomes" id="UP000683360">
    <property type="component" value="Unassembled WGS sequence"/>
</dbReference>
<dbReference type="PANTHER" id="PTHR23227">
    <property type="entry name" value="BUCENTAUR RELATED"/>
    <property type="match status" value="1"/>
</dbReference>
<keyword evidence="2" id="KW-0812">Transmembrane</keyword>
<reference evidence="3" key="1">
    <citation type="submission" date="2021-03" db="EMBL/GenBank/DDBJ databases">
        <authorList>
            <person name="Bekaert M."/>
        </authorList>
    </citation>
    <scope>NUCLEOTIDE SEQUENCE</scope>
</reference>
<evidence type="ECO:0000313" key="4">
    <source>
        <dbReference type="Proteomes" id="UP000683360"/>
    </source>
</evidence>
<sequence length="644" mass="73090">MAIYQFTINSLTNEDFTNYTLILENGIGKPVEHLVVLERLTQLKPEPLSSGVIIGAVCGSLISVLVLLAVFVLVIFKKRKGHPQGETTVKFERSESDDHTHSYEEIQNSSGTQKGPVSSRIITARFDTKFQKTTIIQVYSPTNNADEEEKDDFYNSLQTTVNSVPKRDILMILGDLNAKVGKDRTGREREMGPNGIGEMNENGEIFADFCAVNSLVIGGTLFPHKNCHKVTWVSPNGVTENQIDHIAISQRWRSSLQDVRNKRGADIASDHHLIIAKIQLKLLSTKKAKSRRKKFNVDLFKDPKVVQDYHILLQNKFSVLENLHDEETSINTAWEMTRDSIVQACEETVGYLQQNRKQWMSENTWKIVNERRQVKEKVLTAITRQQKKQTQEQYSNKDKEVKKSCKQDKRNFVEQLAKEAEAACSKGDTKTLYNITKQLSGKPPTSNTPIKDKDNNTLTKLEDQLESTTKHYEALGLQDVPNAYDNLSNEAPRANRDLSPSRNYEKLGLKDAPNVYEDLTDKDSNEIGGQSTTRHYDALGQKEAPNFYNELTNEAHYENRSQSSGKHYEDLGRKNAAYVYDDLKSEACEETTANSPTIHYEELGVKNNPTVYDDLINETLKIKCMNTTQINEHRETDLLISCSD</sequence>
<protein>
    <submittedName>
        <fullName evidence="3">Craniofacial development protein 2</fullName>
    </submittedName>
</protein>
<feature type="compositionally biased region" description="Polar residues" evidence="1">
    <location>
        <begin position="105"/>
        <end position="116"/>
    </location>
</feature>
<dbReference type="CDD" id="cd09076">
    <property type="entry name" value="L1-EN"/>
    <property type="match status" value="1"/>
</dbReference>
<dbReference type="AlphaFoldDB" id="A0A8S3QAN7"/>
<gene>
    <name evidence="3" type="ORF">MEDL_7521</name>
</gene>
<dbReference type="InterPro" id="IPR036691">
    <property type="entry name" value="Endo/exonu/phosph_ase_sf"/>
</dbReference>
<keyword evidence="2" id="KW-1133">Transmembrane helix</keyword>
<keyword evidence="4" id="KW-1185">Reference proteome</keyword>
<name>A0A8S3QAN7_MYTED</name>
<dbReference type="Gene3D" id="3.60.10.10">
    <property type="entry name" value="Endonuclease/exonuclease/phosphatase"/>
    <property type="match status" value="1"/>
</dbReference>
<feature type="region of interest" description="Disordered" evidence="1">
    <location>
        <begin position="92"/>
        <end position="117"/>
    </location>
</feature>
<keyword evidence="2" id="KW-0472">Membrane</keyword>
<dbReference type="PANTHER" id="PTHR23227:SF67">
    <property type="entry name" value="CRANIOFACIAL DEVELOPMENT PROTEIN 2-LIKE"/>
    <property type="match status" value="1"/>
</dbReference>
<comment type="caution">
    <text evidence="3">The sequence shown here is derived from an EMBL/GenBank/DDBJ whole genome shotgun (WGS) entry which is preliminary data.</text>
</comment>
<evidence type="ECO:0000256" key="1">
    <source>
        <dbReference type="SAM" id="MobiDB-lite"/>
    </source>
</evidence>